<feature type="domain" description="Glycoside hydrolase family 3 N-terminal" evidence="5">
    <location>
        <begin position="266"/>
        <end position="376"/>
    </location>
</feature>
<dbReference type="InterPro" id="IPR001764">
    <property type="entry name" value="Glyco_hydro_3_N"/>
</dbReference>
<dbReference type="PANTHER" id="PTHR30480">
    <property type="entry name" value="BETA-HEXOSAMINIDASE-RELATED"/>
    <property type="match status" value="1"/>
</dbReference>
<keyword evidence="7" id="KW-1185">Reference proteome</keyword>
<gene>
    <name evidence="6" type="ORF">ACH47X_07350</name>
</gene>
<dbReference type="Proteomes" id="UP001611580">
    <property type="component" value="Unassembled WGS sequence"/>
</dbReference>
<dbReference type="PANTHER" id="PTHR30480:SF16">
    <property type="entry name" value="GLYCOSIDE HYDROLASE FAMILY 3 DOMAIN PROTEIN"/>
    <property type="match status" value="1"/>
</dbReference>
<evidence type="ECO:0000256" key="1">
    <source>
        <dbReference type="ARBA" id="ARBA00005336"/>
    </source>
</evidence>
<keyword evidence="3" id="KW-0326">Glycosidase</keyword>
<dbReference type="InterPro" id="IPR017853">
    <property type="entry name" value="GH"/>
</dbReference>
<sequence>MTAAPAGPTRTERAVNGVLLPGFESTVGSSGGVVPAWLADAARAGLAGVVYFARNTPDVPTTAALSAALHAISPGLVIAVDEEGGDVSRLEAADGSSLPGAAALGELPSAISLDAGRALGRVLAATGIDLLLGPVLDVVSAPDNPVIGVRAFGTTPDTVARHGIAFARGVRSSGVGVCGKHFPGHGATTVDSHVGLPVVDEPLDVVRERDLVPFARALRPEGRADVGQAGLGRAGLGRAGLGRAGLGRAGLGRAGLDRAGLDRAGLDQSRLDAVMTAHVLFPAVGPAPASVEPAATRLLRDLGHDGPIITDALDMGALRQLTGSVGEAAVRAIEAGADLLCLGLDPGLYTESYDALSRAVASGRVRVERLEESGARTRAMVAAVRERQAAAGAVTDAVIARQALADLAELGAGIADAVVHVAGADLVPLGPDAAPDVVDLRVRLDHAAGRKARHVQTAVAARWPGARMFPETDPPGGSSRWPGLDDDGLPVPIARFTRYGVSADLDRIGTERGAEFPGRPPAEDPASAPRGAEPLVVITREPVPGSVERARLERLYAVRPDLVVVHTGLPGPVGDWFGTLSGGGPAVVVACGTGRANAAAAVARLSGRGRSRAGAVEKSR</sequence>
<evidence type="ECO:0000313" key="6">
    <source>
        <dbReference type="EMBL" id="MFI2486709.1"/>
    </source>
</evidence>
<evidence type="ECO:0000256" key="2">
    <source>
        <dbReference type="ARBA" id="ARBA00022801"/>
    </source>
</evidence>
<dbReference type="GO" id="GO:0016787">
    <property type="term" value="F:hydrolase activity"/>
    <property type="evidence" value="ECO:0007669"/>
    <property type="project" value="UniProtKB-KW"/>
</dbReference>
<name>A0ABW7XHJ1_9MICO</name>
<evidence type="ECO:0000256" key="3">
    <source>
        <dbReference type="ARBA" id="ARBA00023295"/>
    </source>
</evidence>
<evidence type="ECO:0000313" key="7">
    <source>
        <dbReference type="Proteomes" id="UP001611580"/>
    </source>
</evidence>
<dbReference type="Gene3D" id="3.20.20.300">
    <property type="entry name" value="Glycoside hydrolase, family 3, N-terminal domain"/>
    <property type="match status" value="1"/>
</dbReference>
<reference evidence="6 7" key="1">
    <citation type="submission" date="2024-10" db="EMBL/GenBank/DDBJ databases">
        <title>The Natural Products Discovery Center: Release of the First 8490 Sequenced Strains for Exploring Actinobacteria Biosynthetic Diversity.</title>
        <authorList>
            <person name="Kalkreuter E."/>
            <person name="Kautsar S.A."/>
            <person name="Yang D."/>
            <person name="Bader C.D."/>
            <person name="Teijaro C.N."/>
            <person name="Fluegel L."/>
            <person name="Davis C.M."/>
            <person name="Simpson J.R."/>
            <person name="Lauterbach L."/>
            <person name="Steele A.D."/>
            <person name="Gui C."/>
            <person name="Meng S."/>
            <person name="Li G."/>
            <person name="Viehrig K."/>
            <person name="Ye F."/>
            <person name="Su P."/>
            <person name="Kiefer A.F."/>
            <person name="Nichols A."/>
            <person name="Cepeda A.J."/>
            <person name="Yan W."/>
            <person name="Fan B."/>
            <person name="Jiang Y."/>
            <person name="Adhikari A."/>
            <person name="Zheng C.-J."/>
            <person name="Schuster L."/>
            <person name="Cowan T.M."/>
            <person name="Smanski M.J."/>
            <person name="Chevrette M.G."/>
            <person name="De Carvalho L.P.S."/>
            <person name="Shen B."/>
        </authorList>
    </citation>
    <scope>NUCLEOTIDE SEQUENCE [LARGE SCALE GENOMIC DNA]</scope>
    <source>
        <strain evidence="6 7">NPDC019481</strain>
    </source>
</reference>
<comment type="caution">
    <text evidence="6">The sequence shown here is derived from an EMBL/GenBank/DDBJ whole genome shotgun (WGS) entry which is preliminary data.</text>
</comment>
<keyword evidence="2 6" id="KW-0378">Hydrolase</keyword>
<evidence type="ECO:0000259" key="5">
    <source>
        <dbReference type="Pfam" id="PF00933"/>
    </source>
</evidence>
<dbReference type="InterPro" id="IPR036962">
    <property type="entry name" value="Glyco_hydro_3_N_sf"/>
</dbReference>
<organism evidence="6 7">
    <name type="scientific">Promicromonospora kroppenstedtii</name>
    <dbReference type="NCBI Taxonomy" id="440482"/>
    <lineage>
        <taxon>Bacteria</taxon>
        <taxon>Bacillati</taxon>
        <taxon>Actinomycetota</taxon>
        <taxon>Actinomycetes</taxon>
        <taxon>Micrococcales</taxon>
        <taxon>Promicromonosporaceae</taxon>
        <taxon>Promicromonospora</taxon>
    </lineage>
</organism>
<dbReference type="Pfam" id="PF00933">
    <property type="entry name" value="Glyco_hydro_3"/>
    <property type="match status" value="2"/>
</dbReference>
<feature type="region of interest" description="Disordered" evidence="4">
    <location>
        <begin position="511"/>
        <end position="533"/>
    </location>
</feature>
<dbReference type="EMBL" id="JBIRYI010000003">
    <property type="protein sequence ID" value="MFI2486709.1"/>
    <property type="molecule type" value="Genomic_DNA"/>
</dbReference>
<protein>
    <submittedName>
        <fullName evidence="6">Glycoside hydrolase family 3 N-terminal domain-containing protein</fullName>
    </submittedName>
</protein>
<feature type="domain" description="Glycoside hydrolase family 3 N-terminal" evidence="5">
    <location>
        <begin position="44"/>
        <end position="218"/>
    </location>
</feature>
<dbReference type="SUPFAM" id="SSF51445">
    <property type="entry name" value="(Trans)glycosidases"/>
    <property type="match status" value="2"/>
</dbReference>
<dbReference type="InterPro" id="IPR050226">
    <property type="entry name" value="NagZ_Beta-hexosaminidase"/>
</dbReference>
<evidence type="ECO:0000256" key="4">
    <source>
        <dbReference type="SAM" id="MobiDB-lite"/>
    </source>
</evidence>
<proteinExistence type="inferred from homology"/>
<accession>A0ABW7XHJ1</accession>
<comment type="similarity">
    <text evidence="1">Belongs to the glycosyl hydrolase 3 family.</text>
</comment>
<dbReference type="RefSeq" id="WP_397402833.1">
    <property type="nucleotide sequence ID" value="NZ_JBIRYI010000003.1"/>
</dbReference>